<dbReference type="RefSeq" id="WP_046509921.1">
    <property type="nucleotide sequence ID" value="NZ_LANI01000033.1"/>
</dbReference>
<keyword evidence="5 6" id="KW-0472">Membrane</keyword>
<accession>A0A0M2R136</accession>
<organism evidence="7 8">
    <name type="scientific">Kiloniella litopenaei</name>
    <dbReference type="NCBI Taxonomy" id="1549748"/>
    <lineage>
        <taxon>Bacteria</taxon>
        <taxon>Pseudomonadati</taxon>
        <taxon>Pseudomonadota</taxon>
        <taxon>Alphaproteobacteria</taxon>
        <taxon>Rhodospirillales</taxon>
        <taxon>Kiloniellaceae</taxon>
        <taxon>Kiloniella</taxon>
    </lineage>
</organism>
<feature type="transmembrane region" description="Helical" evidence="6">
    <location>
        <begin position="41"/>
        <end position="64"/>
    </location>
</feature>
<proteinExistence type="predicted"/>
<keyword evidence="4 6" id="KW-1133">Transmembrane helix</keyword>
<evidence type="ECO:0000256" key="2">
    <source>
        <dbReference type="ARBA" id="ARBA00022475"/>
    </source>
</evidence>
<keyword evidence="3 6" id="KW-0812">Transmembrane</keyword>
<keyword evidence="8" id="KW-1185">Reference proteome</keyword>
<name>A0A0M2R136_9PROT</name>
<dbReference type="GO" id="GO:0015171">
    <property type="term" value="F:amino acid transmembrane transporter activity"/>
    <property type="evidence" value="ECO:0007669"/>
    <property type="project" value="TreeGrafter"/>
</dbReference>
<dbReference type="PANTHER" id="PTHR30086">
    <property type="entry name" value="ARGININE EXPORTER PROTEIN ARGO"/>
    <property type="match status" value="1"/>
</dbReference>
<evidence type="ECO:0000256" key="4">
    <source>
        <dbReference type="ARBA" id="ARBA00022989"/>
    </source>
</evidence>
<comment type="subcellular location">
    <subcellularLocation>
        <location evidence="1">Cell membrane</location>
        <topology evidence="1">Multi-pass membrane protein</topology>
    </subcellularLocation>
</comment>
<dbReference type="InterPro" id="IPR001123">
    <property type="entry name" value="LeuE-type"/>
</dbReference>
<dbReference type="GO" id="GO:0005886">
    <property type="term" value="C:plasma membrane"/>
    <property type="evidence" value="ECO:0007669"/>
    <property type="project" value="UniProtKB-SubCell"/>
</dbReference>
<evidence type="ECO:0000313" key="7">
    <source>
        <dbReference type="EMBL" id="KKJ75346.1"/>
    </source>
</evidence>
<feature type="transmembrane region" description="Helical" evidence="6">
    <location>
        <begin position="133"/>
        <end position="154"/>
    </location>
</feature>
<reference evidence="7 8" key="1">
    <citation type="submission" date="2015-03" db="EMBL/GenBank/DDBJ databases">
        <title>Genome sequence of Kiloniella sp. P1-1, isolated from the gut microflora of Pacific white shrimp, Penaeus vannamei.</title>
        <authorList>
            <person name="Shao Z."/>
            <person name="Wang L."/>
            <person name="Li X."/>
        </authorList>
    </citation>
    <scope>NUCLEOTIDE SEQUENCE [LARGE SCALE GENOMIC DNA]</scope>
    <source>
        <strain evidence="7 8">P1-1</strain>
    </source>
</reference>
<feature type="transmembrane region" description="Helical" evidence="6">
    <location>
        <begin position="6"/>
        <end position="29"/>
    </location>
</feature>
<evidence type="ECO:0000256" key="5">
    <source>
        <dbReference type="ARBA" id="ARBA00023136"/>
    </source>
</evidence>
<dbReference type="STRING" id="1549748.WH95_18685"/>
<evidence type="ECO:0000313" key="8">
    <source>
        <dbReference type="Proteomes" id="UP000034491"/>
    </source>
</evidence>
<keyword evidence="2" id="KW-1003">Cell membrane</keyword>
<evidence type="ECO:0000256" key="1">
    <source>
        <dbReference type="ARBA" id="ARBA00004651"/>
    </source>
</evidence>
<dbReference type="Pfam" id="PF01810">
    <property type="entry name" value="LysE"/>
    <property type="match status" value="1"/>
</dbReference>
<dbReference type="PANTHER" id="PTHR30086:SF19">
    <property type="entry name" value="THREONINE EFFLUX PROTEIN"/>
    <property type="match status" value="1"/>
</dbReference>
<feature type="transmembrane region" description="Helical" evidence="6">
    <location>
        <begin position="70"/>
        <end position="89"/>
    </location>
</feature>
<evidence type="ECO:0000256" key="6">
    <source>
        <dbReference type="SAM" id="Phobius"/>
    </source>
</evidence>
<protein>
    <submittedName>
        <fullName evidence="7">Threonine transporter</fullName>
    </submittedName>
</protein>
<dbReference type="AlphaFoldDB" id="A0A0M2R136"/>
<comment type="caution">
    <text evidence="7">The sequence shown here is derived from an EMBL/GenBank/DDBJ whole genome shotgun (WGS) entry which is preliminary data.</text>
</comment>
<gene>
    <name evidence="7" type="ORF">WH95_18685</name>
</gene>
<sequence length="211" mass="22490">MDELLAIASIVGVVIIGAMTPGPSFIVVAQISLVNSRSHGIAASIGMGLGALVFASLALLGLHLVFMQVVWLYVTFKIFGGIYLLYLGVKIWRGAKNKLIPEEEGIAKPQTGQSLTRSFYTAFMTQISNPKAALIYSGVFAVFMPADTSSWFSAVLLPSLLIVETGWYALVACALSAKASRQVYLKSKSWIDRIAGGLMGALGIKLLTSNA</sequence>
<dbReference type="EMBL" id="LANI01000033">
    <property type="protein sequence ID" value="KKJ75346.1"/>
    <property type="molecule type" value="Genomic_DNA"/>
</dbReference>
<dbReference type="OrthoDB" id="7346064at2"/>
<feature type="transmembrane region" description="Helical" evidence="6">
    <location>
        <begin position="160"/>
        <end position="178"/>
    </location>
</feature>
<dbReference type="Proteomes" id="UP000034491">
    <property type="component" value="Unassembled WGS sequence"/>
</dbReference>
<evidence type="ECO:0000256" key="3">
    <source>
        <dbReference type="ARBA" id="ARBA00022692"/>
    </source>
</evidence>